<accession>A0A9D9DIH1</accession>
<dbReference type="AlphaFoldDB" id="A0A9D9DIH1"/>
<reference evidence="1" key="2">
    <citation type="journal article" date="2021" name="PeerJ">
        <title>Extensive microbial diversity within the chicken gut microbiome revealed by metagenomics and culture.</title>
        <authorList>
            <person name="Gilroy R."/>
            <person name="Ravi A."/>
            <person name="Getino M."/>
            <person name="Pursley I."/>
            <person name="Horton D.L."/>
            <person name="Alikhan N.F."/>
            <person name="Baker D."/>
            <person name="Gharbi K."/>
            <person name="Hall N."/>
            <person name="Watson M."/>
            <person name="Adriaenssens E.M."/>
            <person name="Foster-Nyarko E."/>
            <person name="Jarju S."/>
            <person name="Secka A."/>
            <person name="Antonio M."/>
            <person name="Oren A."/>
            <person name="Chaudhuri R.R."/>
            <person name="La Ragione R."/>
            <person name="Hildebrand F."/>
            <person name="Pallen M.J."/>
        </authorList>
    </citation>
    <scope>NUCLEOTIDE SEQUENCE</scope>
    <source>
        <strain evidence="1">11159</strain>
    </source>
</reference>
<dbReference type="EMBL" id="JADIMY010000053">
    <property type="protein sequence ID" value="MBO8427407.1"/>
    <property type="molecule type" value="Genomic_DNA"/>
</dbReference>
<comment type="caution">
    <text evidence="1">The sequence shown here is derived from an EMBL/GenBank/DDBJ whole genome shotgun (WGS) entry which is preliminary data.</text>
</comment>
<gene>
    <name evidence="1" type="ORF">IAC58_02465</name>
</gene>
<proteinExistence type="predicted"/>
<protein>
    <submittedName>
        <fullName evidence="1">Uncharacterized protein</fullName>
    </submittedName>
</protein>
<evidence type="ECO:0000313" key="2">
    <source>
        <dbReference type="Proteomes" id="UP000823613"/>
    </source>
</evidence>
<reference evidence="1" key="1">
    <citation type="submission" date="2020-10" db="EMBL/GenBank/DDBJ databases">
        <authorList>
            <person name="Gilroy R."/>
        </authorList>
    </citation>
    <scope>NUCLEOTIDE SEQUENCE</scope>
    <source>
        <strain evidence="1">11159</strain>
    </source>
</reference>
<sequence>MLNFDIFKDFTRIEDPSLPYCGVFKYDDSIFIIEPNFYTQLQGMKEHHYDKFDIIMNRLIEIVKKNKKVIFTGDFEAPVVYKDDYIYQEITDITDPLKIFVEDKSRGSDYGD</sequence>
<evidence type="ECO:0000313" key="1">
    <source>
        <dbReference type="EMBL" id="MBO8427407.1"/>
    </source>
</evidence>
<dbReference type="Proteomes" id="UP000823613">
    <property type="component" value="Unassembled WGS sequence"/>
</dbReference>
<organism evidence="1 2">
    <name type="scientific">Candidatus Onthovivens merdipullorum</name>
    <dbReference type="NCBI Taxonomy" id="2840889"/>
    <lineage>
        <taxon>Bacteria</taxon>
        <taxon>Bacillati</taxon>
        <taxon>Bacillota</taxon>
        <taxon>Bacilli</taxon>
        <taxon>Bacillales</taxon>
        <taxon>Candidatus Onthovivens</taxon>
    </lineage>
</organism>
<name>A0A9D9DIH1_9BACL</name>